<dbReference type="Proteomes" id="UP000486903">
    <property type="component" value="Unassembled WGS sequence"/>
</dbReference>
<dbReference type="Pfam" id="PF03837">
    <property type="entry name" value="RecT"/>
    <property type="match status" value="1"/>
</dbReference>
<dbReference type="EMBL" id="SXFB01000004">
    <property type="protein sequence ID" value="NFV26162.1"/>
    <property type="molecule type" value="Genomic_DNA"/>
</dbReference>
<dbReference type="RefSeq" id="WP_003373163.1">
    <property type="nucleotide sequence ID" value="NZ_JACBBA010000001.1"/>
</dbReference>
<dbReference type="InterPro" id="IPR010183">
    <property type="entry name" value="Phage_lambda_Bet"/>
</dbReference>
<dbReference type="AlphaFoldDB" id="A0A6B4JHK0"/>
<organism evidence="1 2">
    <name type="scientific">Clostridium botulinum</name>
    <dbReference type="NCBI Taxonomy" id="1491"/>
    <lineage>
        <taxon>Bacteria</taxon>
        <taxon>Bacillati</taxon>
        <taxon>Bacillota</taxon>
        <taxon>Clostridia</taxon>
        <taxon>Eubacteriales</taxon>
        <taxon>Clostridiaceae</taxon>
        <taxon>Clostridium</taxon>
    </lineage>
</organism>
<dbReference type="NCBIfam" id="TIGR01913">
    <property type="entry name" value="bet_lambda"/>
    <property type="match status" value="1"/>
</dbReference>
<name>A0A6B4JHK0_CLOBO</name>
<proteinExistence type="predicted"/>
<dbReference type="GO" id="GO:0006310">
    <property type="term" value="P:DNA recombination"/>
    <property type="evidence" value="ECO:0007669"/>
    <property type="project" value="InterPro"/>
</dbReference>
<sequence length="323" mass="36333">MANDLIQKVNYEVGGQKIELTQGMVKQYLVNGDVRAVTNEEIGMFMMLCKSQGLNPFVKEAHLIKFGNRPATMIVGKDAFTKRANRNPNYEGVEAGVIVVNFKKEIEYREGSFYVKNGEQLVGGWAKVHTKNKKFADMITVSYDEYEGKKADGKANSNWSTRPGTMIRKVALVQALREAFPDDFVGMYSAEEMGIDETELNHEPVNIEEEQRKAAHVEKLPKMASVSSKNQVMQLAKEKELMTGEGKEADVSKLEELANKDGISLRGMTEDQANQLIKILMEYQIVKDVPEENIQPVEDEISTVNVDVIKENENDAIDEDNPF</sequence>
<dbReference type="GO" id="GO:0003677">
    <property type="term" value="F:DNA binding"/>
    <property type="evidence" value="ECO:0007669"/>
    <property type="project" value="InterPro"/>
</dbReference>
<dbReference type="InterPro" id="IPR018330">
    <property type="entry name" value="RecT_fam"/>
</dbReference>
<evidence type="ECO:0000313" key="2">
    <source>
        <dbReference type="Proteomes" id="UP000486903"/>
    </source>
</evidence>
<gene>
    <name evidence="1" type="primary">bet</name>
    <name evidence="1" type="ORF">FDG31_08200</name>
</gene>
<comment type="caution">
    <text evidence="1">The sequence shown here is derived from an EMBL/GenBank/DDBJ whole genome shotgun (WGS) entry which is preliminary data.</text>
</comment>
<reference evidence="1 2" key="1">
    <citation type="submission" date="2019-04" db="EMBL/GenBank/DDBJ databases">
        <title>Genome sequencing of Clostridium botulinum Groups I-IV and Clostridium butyricum.</title>
        <authorList>
            <person name="Brunt J."/>
            <person name="Van Vliet A.H.M."/>
            <person name="Stringer S.C."/>
            <person name="Carter A.T."/>
            <person name="Peck M.W."/>
        </authorList>
    </citation>
    <scope>NUCLEOTIDE SEQUENCE [LARGE SCALE GENOMIC DNA]</scope>
    <source>
        <strain evidence="1 2">BL81</strain>
    </source>
</reference>
<evidence type="ECO:0000313" key="1">
    <source>
        <dbReference type="EMBL" id="NFV26162.1"/>
    </source>
</evidence>
<accession>A0A6B4JHK0</accession>
<protein>
    <submittedName>
        <fullName evidence="1">Phage recombination protein Bet</fullName>
    </submittedName>
</protein>